<dbReference type="OrthoDB" id="8890485at2759"/>
<evidence type="ECO:0000313" key="6">
    <source>
        <dbReference type="Proteomes" id="UP000824540"/>
    </source>
</evidence>
<dbReference type="SUPFAM" id="SSF54452">
    <property type="entry name" value="MHC antigen-recognition domain"/>
    <property type="match status" value="1"/>
</dbReference>
<dbReference type="PANTHER" id="PTHR16675:SF193">
    <property type="entry name" value="LOC571647 PROTEIN-RELATED"/>
    <property type="match status" value="1"/>
</dbReference>
<evidence type="ECO:0000256" key="1">
    <source>
        <dbReference type="ARBA" id="ARBA00023180"/>
    </source>
</evidence>
<keyword evidence="3" id="KW-1133">Transmembrane helix</keyword>
<dbReference type="InterPro" id="IPR011162">
    <property type="entry name" value="MHC_I/II-like_Ag-recog"/>
</dbReference>
<dbReference type="EMBL" id="JAFBMS010002548">
    <property type="protein sequence ID" value="KAG9328211.1"/>
    <property type="molecule type" value="Genomic_DNA"/>
</dbReference>
<dbReference type="GO" id="GO:0006955">
    <property type="term" value="P:immune response"/>
    <property type="evidence" value="ECO:0007669"/>
    <property type="project" value="TreeGrafter"/>
</dbReference>
<dbReference type="GO" id="GO:0005615">
    <property type="term" value="C:extracellular space"/>
    <property type="evidence" value="ECO:0007669"/>
    <property type="project" value="TreeGrafter"/>
</dbReference>
<dbReference type="PROSITE" id="PS50835">
    <property type="entry name" value="IG_LIKE"/>
    <property type="match status" value="1"/>
</dbReference>
<name>A0A8T2MQP3_9TELE</name>
<feature type="domain" description="Ig-like" evidence="4">
    <location>
        <begin position="151"/>
        <end position="240"/>
    </location>
</feature>
<proteinExistence type="predicted"/>
<dbReference type="SUPFAM" id="SSF48726">
    <property type="entry name" value="Immunoglobulin"/>
    <property type="match status" value="1"/>
</dbReference>
<comment type="caution">
    <text evidence="5">The sequence shown here is derived from an EMBL/GenBank/DDBJ whole genome shotgun (WGS) entry which is preliminary data.</text>
</comment>
<dbReference type="InterPro" id="IPR003006">
    <property type="entry name" value="Ig/MHC_CS"/>
</dbReference>
<dbReference type="Gene3D" id="2.60.40.10">
    <property type="entry name" value="Immunoglobulins"/>
    <property type="match status" value="1"/>
</dbReference>
<dbReference type="Proteomes" id="UP000824540">
    <property type="component" value="Unassembled WGS sequence"/>
</dbReference>
<accession>A0A8T2MQP3</accession>
<evidence type="ECO:0000259" key="4">
    <source>
        <dbReference type="PROSITE" id="PS50835"/>
    </source>
</evidence>
<dbReference type="PROSITE" id="PS00290">
    <property type="entry name" value="IG_MHC"/>
    <property type="match status" value="1"/>
</dbReference>
<dbReference type="GO" id="GO:0009897">
    <property type="term" value="C:external side of plasma membrane"/>
    <property type="evidence" value="ECO:0007669"/>
    <property type="project" value="TreeGrafter"/>
</dbReference>
<dbReference type="InterPro" id="IPR007110">
    <property type="entry name" value="Ig-like_dom"/>
</dbReference>
<dbReference type="Pfam" id="PF07654">
    <property type="entry name" value="C1-set"/>
    <property type="match status" value="1"/>
</dbReference>
<dbReference type="InterPro" id="IPR013783">
    <property type="entry name" value="Ig-like_fold"/>
</dbReference>
<evidence type="ECO:0000256" key="2">
    <source>
        <dbReference type="ARBA" id="ARBA00023319"/>
    </source>
</evidence>
<dbReference type="SMART" id="SM00407">
    <property type="entry name" value="IGc1"/>
    <property type="match status" value="1"/>
</dbReference>
<keyword evidence="2" id="KW-0393">Immunoglobulin domain</keyword>
<keyword evidence="3" id="KW-0812">Transmembrane</keyword>
<organism evidence="5 6">
    <name type="scientific">Albula glossodonta</name>
    <name type="common">roundjaw bonefish</name>
    <dbReference type="NCBI Taxonomy" id="121402"/>
    <lineage>
        <taxon>Eukaryota</taxon>
        <taxon>Metazoa</taxon>
        <taxon>Chordata</taxon>
        <taxon>Craniata</taxon>
        <taxon>Vertebrata</taxon>
        <taxon>Euteleostomi</taxon>
        <taxon>Actinopterygii</taxon>
        <taxon>Neopterygii</taxon>
        <taxon>Teleostei</taxon>
        <taxon>Albuliformes</taxon>
        <taxon>Albulidae</taxon>
        <taxon>Albula</taxon>
    </lineage>
</organism>
<dbReference type="Pfam" id="PF00129">
    <property type="entry name" value="MHC_I"/>
    <property type="match status" value="1"/>
</dbReference>
<gene>
    <name evidence="5" type="ORF">JZ751_015828</name>
</gene>
<evidence type="ECO:0000313" key="5">
    <source>
        <dbReference type="EMBL" id="KAG9328211.1"/>
    </source>
</evidence>
<reference evidence="5" key="1">
    <citation type="thesis" date="2021" institute="BYU ScholarsArchive" country="Provo, UT, USA">
        <title>Applications of and Algorithms for Genome Assembly and Genomic Analyses with an Emphasis on Marine Teleosts.</title>
        <authorList>
            <person name="Pickett B.D."/>
        </authorList>
    </citation>
    <scope>NUCLEOTIDE SEQUENCE</scope>
    <source>
        <strain evidence="5">HI-2016</strain>
    </source>
</reference>
<sequence>MWFSPHILSFCPPEIHTLQYIYTSLSKPVNVPDVYKFTAMGILDDRGIDYYNSQDKVKKPTQGWMEKNLPQDYWDKGTQSRKSKEEWFNVNVKILMDRMRQNDSARPTKTKWDSVDILNQYTKGYLERECVEWLDKFLNYSEAQLRKASPPEVTIFARKSPQPDSRSLVCFAAEFYPKDIEMVILQNDVPLTESNGVTSSGVRPNGDGTLQLMKTLTIRASDMSNYSCLVQHRSLEQPIKKDWDGTCYDCDNDGKFSYDKEGIGMTTGLVIAVIPIVAILMLVCYFQRHIRETMCERWGSRGRAHSVKYKIKIPSCK</sequence>
<feature type="transmembrane region" description="Helical" evidence="3">
    <location>
        <begin position="263"/>
        <end position="286"/>
    </location>
</feature>
<evidence type="ECO:0000256" key="3">
    <source>
        <dbReference type="SAM" id="Phobius"/>
    </source>
</evidence>
<dbReference type="InterPro" id="IPR037055">
    <property type="entry name" value="MHC_I-like_Ag-recog_sf"/>
</dbReference>
<keyword evidence="6" id="KW-1185">Reference proteome</keyword>
<dbReference type="Gene3D" id="3.30.500.10">
    <property type="entry name" value="MHC class I-like antigen recognition-like"/>
    <property type="match status" value="2"/>
</dbReference>
<dbReference type="InterPro" id="IPR036179">
    <property type="entry name" value="Ig-like_dom_sf"/>
</dbReference>
<dbReference type="InterPro" id="IPR003597">
    <property type="entry name" value="Ig_C1-set"/>
</dbReference>
<keyword evidence="3" id="KW-0472">Membrane</keyword>
<dbReference type="PANTHER" id="PTHR16675">
    <property type="entry name" value="MHC CLASS I-RELATED"/>
    <property type="match status" value="1"/>
</dbReference>
<dbReference type="InterPro" id="IPR050208">
    <property type="entry name" value="MHC_class-I_related"/>
</dbReference>
<protein>
    <recommendedName>
        <fullName evidence="4">Ig-like domain-containing protein</fullName>
    </recommendedName>
</protein>
<dbReference type="InterPro" id="IPR011161">
    <property type="entry name" value="MHC_I-like_Ag-recog"/>
</dbReference>
<keyword evidence="1" id="KW-0325">Glycoprotein</keyword>
<dbReference type="AlphaFoldDB" id="A0A8T2MQP3"/>